<feature type="region of interest" description="Disordered" evidence="1">
    <location>
        <begin position="41"/>
        <end position="62"/>
    </location>
</feature>
<comment type="caution">
    <text evidence="2">The sequence shown here is derived from an EMBL/GenBank/DDBJ whole genome shotgun (WGS) entry which is preliminary data.</text>
</comment>
<dbReference type="VEuPathDB" id="TriTrypDB:LtaPh_0504400"/>
<dbReference type="PANTHER" id="PTHR42254:SF1">
    <property type="entry name" value="CALCINEURIN-LIKE PHOSPHOESTERASE DOMAIN-CONTAINING PROTEIN"/>
    <property type="match status" value="1"/>
</dbReference>
<feature type="region of interest" description="Disordered" evidence="1">
    <location>
        <begin position="226"/>
        <end position="249"/>
    </location>
</feature>
<dbReference type="Gene3D" id="3.60.21.10">
    <property type="match status" value="1"/>
</dbReference>
<proteinExistence type="predicted"/>
<dbReference type="SUPFAM" id="SSF56300">
    <property type="entry name" value="Metallo-dependent phosphatases"/>
    <property type="match status" value="1"/>
</dbReference>
<organism evidence="2 3">
    <name type="scientific">Leishmania tarentolae</name>
    <name type="common">Sauroleishmania tarentolae</name>
    <dbReference type="NCBI Taxonomy" id="5689"/>
    <lineage>
        <taxon>Eukaryota</taxon>
        <taxon>Discoba</taxon>
        <taxon>Euglenozoa</taxon>
        <taxon>Kinetoplastea</taxon>
        <taxon>Metakinetoplastina</taxon>
        <taxon>Trypanosomatida</taxon>
        <taxon>Trypanosomatidae</taxon>
        <taxon>Leishmaniinae</taxon>
        <taxon>Leishmania</taxon>
        <taxon>lizard Leishmania</taxon>
    </lineage>
</organism>
<dbReference type="OrthoDB" id="426586at2759"/>
<evidence type="ECO:0000313" key="2">
    <source>
        <dbReference type="EMBL" id="GET85774.1"/>
    </source>
</evidence>
<dbReference type="InterPro" id="IPR029052">
    <property type="entry name" value="Metallo-depent_PP-like"/>
</dbReference>
<evidence type="ECO:0000256" key="1">
    <source>
        <dbReference type="SAM" id="MobiDB-lite"/>
    </source>
</evidence>
<dbReference type="Proteomes" id="UP000419144">
    <property type="component" value="Unassembled WGS sequence"/>
</dbReference>
<evidence type="ECO:0008006" key="4">
    <source>
        <dbReference type="Google" id="ProtNLM"/>
    </source>
</evidence>
<dbReference type="AlphaFoldDB" id="A0A640K9W6"/>
<dbReference type="EMBL" id="BLBS01000006">
    <property type="protein sequence ID" value="GET85774.1"/>
    <property type="molecule type" value="Genomic_DNA"/>
</dbReference>
<gene>
    <name evidence="2" type="ORF">LtaPh_0504400</name>
</gene>
<evidence type="ECO:0000313" key="3">
    <source>
        <dbReference type="Proteomes" id="UP000419144"/>
    </source>
</evidence>
<reference evidence="2" key="1">
    <citation type="submission" date="2019-11" db="EMBL/GenBank/DDBJ databases">
        <title>Leishmania tarentolae CDS.</title>
        <authorList>
            <person name="Goto Y."/>
            <person name="Yamagishi J."/>
        </authorList>
    </citation>
    <scope>NUCLEOTIDE SEQUENCE [LARGE SCALE GENOMIC DNA]</scope>
    <source>
        <strain evidence="2">Parrot Tar II</strain>
    </source>
</reference>
<keyword evidence="3" id="KW-1185">Reference proteome</keyword>
<dbReference type="PANTHER" id="PTHR42254">
    <property type="entry name" value="METALLOPHOS DOMAIN-CONTAINING PROTEIN"/>
    <property type="match status" value="1"/>
</dbReference>
<sequence length="679" mass="73123">MLRQSLWRYRRISYVTDVEGDFAYFQRFVCLSRVLRWEPTEAVASSPPPRSTTGDSHGSRAATGRWAPLSSAVLPAPAGAFPVSDAAANAQGLGTTTSTAASDAYESGDGHLVDLSRYRLGFQDATSHFVFGGDAFDHGSDITFVKALLDFKRRFPSRVHLLLGNRDVSKMAMYPRMAHEVEGMNPNTAEDAVFTLTPPPTNAITAGSLTESLRYRDFLVERQQRQEAQRQSGVVHAAPSPSGDGACVSSGDTVRTDAVSFLQWALHYKLGGPNAFTHRRQELRELAAMMAEGCEAAAAAAAVPPAAGAEAVIDSSTYDEDAVVAASFFTAAQPGGVYYEYIRAGVLSVVLDGVLFVHGGVNARNAGFVPSLEATSYAEQVALGQWWLPEIAPPEVAATPNVSCATSALDWLAALERFKAAAFSDWVNDAGLRGEALRAYVYPRFVAPHSVVVGTVMSTDGPHYIPLTVAAYLLQSGIHTVCAGHQPVGDTPAIIRQPGGFTIIDADNSYCGRGNKFCTRFNHRGAAVMELLFQLPDGHGDDKDTTPHNAAAAPSLIVHGYRADGAPFEFDVYSDSRVGRYVGDGWWVRLPPEATAATSSTSFSGNDAAHAGLYELRRTCDGFRHEETRWATAAEIDAWLWQAAASGKAAVPGKLTPRYTKEELAEVRTHRLKTKVKRS</sequence>
<accession>A0A640K9W6</accession>
<protein>
    <recommendedName>
        <fullName evidence="4">Calcineurin-like phosphoesterase domain-containing protein</fullName>
    </recommendedName>
</protein>
<name>A0A640K9W6_LEITA</name>